<gene>
    <name evidence="1" type="ordered locus">Fluta_3681</name>
</gene>
<evidence type="ECO:0000313" key="2">
    <source>
        <dbReference type="Proteomes" id="UP000007463"/>
    </source>
</evidence>
<organism evidence="1 2">
    <name type="scientific">Fluviicola taffensis (strain DSM 16823 / NCIMB 13979 / RW262)</name>
    <dbReference type="NCBI Taxonomy" id="755732"/>
    <lineage>
        <taxon>Bacteria</taxon>
        <taxon>Pseudomonadati</taxon>
        <taxon>Bacteroidota</taxon>
        <taxon>Flavobacteriia</taxon>
        <taxon>Flavobacteriales</taxon>
        <taxon>Crocinitomicaceae</taxon>
        <taxon>Fluviicola</taxon>
    </lineage>
</organism>
<dbReference type="Proteomes" id="UP000007463">
    <property type="component" value="Chromosome"/>
</dbReference>
<evidence type="ECO:0000313" key="1">
    <source>
        <dbReference type="EMBL" id="AEA45649.1"/>
    </source>
</evidence>
<dbReference type="HOGENOM" id="CLU_076645_2_0_10"/>
<proteinExistence type="predicted"/>
<dbReference type="Pfam" id="PF13376">
    <property type="entry name" value="OmdA"/>
    <property type="match status" value="1"/>
</dbReference>
<dbReference type="RefSeq" id="WP_013688416.1">
    <property type="nucleotide sequence ID" value="NC_015321.1"/>
</dbReference>
<dbReference type="EMBL" id="CP002542">
    <property type="protein sequence ID" value="AEA45649.1"/>
    <property type="molecule type" value="Genomic_DNA"/>
</dbReference>
<dbReference type="STRING" id="755732.Fluta_3681"/>
<evidence type="ECO:0008006" key="3">
    <source>
        <dbReference type="Google" id="ProtNLM"/>
    </source>
</evidence>
<sequence length="190" mass="22165">MKELDTFYPTSILEWRTWLEENHQEKQSIWVICYKQKSGIPSIAWSDAVDEALCFGWIDSTRKTLDEYRFIQYFGKRKAQSTWSKVNKGKIVRLIEAGKMTQAGLDIIELAKKNGSWNILDTVEELTIPVDLELEFETQPGSKDYFLSLSKSVRKMMLAWLVLAKRPETRQKRIIELVEAAAKNQKPKQF</sequence>
<dbReference type="KEGG" id="fte:Fluta_3681"/>
<keyword evidence="2" id="KW-1185">Reference proteome</keyword>
<dbReference type="AlphaFoldDB" id="F2IET2"/>
<reference evidence="1 2" key="1">
    <citation type="journal article" date="2011" name="Stand. Genomic Sci.">
        <title>Complete genome sequence of the gliding freshwater bacterium Fluviicola taffensis type strain (RW262).</title>
        <authorList>
            <person name="Woyke T."/>
            <person name="Chertkov O."/>
            <person name="Lapidus A."/>
            <person name="Nolan M."/>
            <person name="Lucas S."/>
            <person name="Del Rio T.G."/>
            <person name="Tice H."/>
            <person name="Cheng J.F."/>
            <person name="Tapia R."/>
            <person name="Han C."/>
            <person name="Goodwin L."/>
            <person name="Pitluck S."/>
            <person name="Liolios K."/>
            <person name="Pagani I."/>
            <person name="Ivanova N."/>
            <person name="Huntemann M."/>
            <person name="Mavromatis K."/>
            <person name="Mikhailova N."/>
            <person name="Pati A."/>
            <person name="Chen A."/>
            <person name="Palaniappan K."/>
            <person name="Land M."/>
            <person name="Hauser L."/>
            <person name="Brambilla E.M."/>
            <person name="Rohde M."/>
            <person name="Mwirichia R."/>
            <person name="Sikorski J."/>
            <person name="Tindall B.J."/>
            <person name="Goker M."/>
            <person name="Bristow J."/>
            <person name="Eisen J.A."/>
            <person name="Markowitz V."/>
            <person name="Hugenholtz P."/>
            <person name="Klenk H.P."/>
            <person name="Kyrpides N.C."/>
        </authorList>
    </citation>
    <scope>NUCLEOTIDE SEQUENCE [LARGE SCALE GENOMIC DNA]</scope>
    <source>
        <strain evidence="2">DSM 16823 / RW262 / RW262</strain>
    </source>
</reference>
<dbReference type="eggNOG" id="COG4430">
    <property type="taxonomic scope" value="Bacteria"/>
</dbReference>
<name>F2IET2_FLUTR</name>
<dbReference type="OrthoDB" id="9796999at2"/>
<accession>F2IET2</accession>
<reference evidence="2" key="2">
    <citation type="submission" date="2011-02" db="EMBL/GenBank/DDBJ databases">
        <title>The complete genome of Fluviicola taffensis DSM 16823.</title>
        <authorList>
            <consortium name="US DOE Joint Genome Institute (JGI-PGF)"/>
            <person name="Lucas S."/>
            <person name="Copeland A."/>
            <person name="Lapidus A."/>
            <person name="Bruce D."/>
            <person name="Goodwin L."/>
            <person name="Pitluck S."/>
            <person name="Kyrpides N."/>
            <person name="Mavromatis K."/>
            <person name="Ivanova N."/>
            <person name="Mikhailova N."/>
            <person name="Pagani I."/>
            <person name="Chertkov O."/>
            <person name="Detter J.C."/>
            <person name="Han C."/>
            <person name="Tapia R."/>
            <person name="Land M."/>
            <person name="Hauser L."/>
            <person name="Markowitz V."/>
            <person name="Cheng J.-F."/>
            <person name="Hugenholtz P."/>
            <person name="Woyke T."/>
            <person name="Wu D."/>
            <person name="Tindall B."/>
            <person name="Pomrenke H.G."/>
            <person name="Brambilla E."/>
            <person name="Klenk H.-P."/>
            <person name="Eisen J.A."/>
        </authorList>
    </citation>
    <scope>NUCLEOTIDE SEQUENCE [LARGE SCALE GENOMIC DNA]</scope>
    <source>
        <strain evidence="2">DSM 16823 / RW262 / RW262</strain>
    </source>
</reference>
<protein>
    <recommendedName>
        <fullName evidence="3">Bacteriocin-protection protein, YdeI/OmpD-associated family</fullName>
    </recommendedName>
</protein>